<feature type="compositionally biased region" description="Basic residues" evidence="1">
    <location>
        <begin position="102"/>
        <end position="113"/>
    </location>
</feature>
<evidence type="ECO:0000313" key="3">
    <source>
        <dbReference type="EMBL" id="KAK1754848.1"/>
    </source>
</evidence>
<protein>
    <submittedName>
        <fullName evidence="3">Uncharacterized protein</fullName>
    </submittedName>
</protein>
<comment type="caution">
    <text evidence="3">The sequence shown here is derived from an EMBL/GenBank/DDBJ whole genome shotgun (WGS) entry which is preliminary data.</text>
</comment>
<feature type="signal peptide" evidence="2">
    <location>
        <begin position="1"/>
        <end position="19"/>
    </location>
</feature>
<sequence>FPLLLLYLQFIYLPYRSLPSVPRQFQTLSNPPHIPYLPSPAYIPLSSPRSNNLSTGQKKKHTQRSKTTKHTHTHPRKEKKKRSKNVLRLVRQGRQREILLPRRNHTRPPRRRA</sequence>
<proteinExistence type="predicted"/>
<feature type="compositionally biased region" description="Polar residues" evidence="1">
    <location>
        <begin position="47"/>
        <end position="56"/>
    </location>
</feature>
<dbReference type="EMBL" id="MU839834">
    <property type="protein sequence ID" value="KAK1754848.1"/>
    <property type="molecule type" value="Genomic_DNA"/>
</dbReference>
<dbReference type="Proteomes" id="UP001239445">
    <property type="component" value="Unassembled WGS sequence"/>
</dbReference>
<evidence type="ECO:0000256" key="1">
    <source>
        <dbReference type="SAM" id="MobiDB-lite"/>
    </source>
</evidence>
<reference evidence="3" key="1">
    <citation type="submission" date="2023-06" db="EMBL/GenBank/DDBJ databases">
        <title>Genome-scale phylogeny and comparative genomics of the fungal order Sordariales.</title>
        <authorList>
            <consortium name="Lawrence Berkeley National Laboratory"/>
            <person name="Hensen N."/>
            <person name="Bonometti L."/>
            <person name="Westerberg I."/>
            <person name="Brannstrom I.O."/>
            <person name="Guillou S."/>
            <person name="Cros-Aarteil S."/>
            <person name="Calhoun S."/>
            <person name="Haridas S."/>
            <person name="Kuo A."/>
            <person name="Mondo S."/>
            <person name="Pangilinan J."/>
            <person name="Riley R."/>
            <person name="Labutti K."/>
            <person name="Andreopoulos B."/>
            <person name="Lipzen A."/>
            <person name="Chen C."/>
            <person name="Yanf M."/>
            <person name="Daum C."/>
            <person name="Ng V."/>
            <person name="Clum A."/>
            <person name="Steindorff A."/>
            <person name="Ohm R."/>
            <person name="Martin F."/>
            <person name="Silar P."/>
            <person name="Natvig D."/>
            <person name="Lalanne C."/>
            <person name="Gautier V."/>
            <person name="Ament-Velasquez S.L."/>
            <person name="Kruys A."/>
            <person name="Hutchinson M.I."/>
            <person name="Powell A.J."/>
            <person name="Barry K."/>
            <person name="Miller A.N."/>
            <person name="Grigoriev I.V."/>
            <person name="Debuchy R."/>
            <person name="Gladieux P."/>
            <person name="Thoren M.H."/>
            <person name="Johannesson H."/>
        </authorList>
    </citation>
    <scope>NUCLEOTIDE SEQUENCE</scope>
    <source>
        <strain evidence="3">PSN4</strain>
    </source>
</reference>
<name>A0AAJ0BD34_9PEZI</name>
<keyword evidence="4" id="KW-1185">Reference proteome</keyword>
<feature type="compositionally biased region" description="Basic residues" evidence="1">
    <location>
        <begin position="57"/>
        <end position="85"/>
    </location>
</feature>
<evidence type="ECO:0000313" key="4">
    <source>
        <dbReference type="Proteomes" id="UP001239445"/>
    </source>
</evidence>
<gene>
    <name evidence="3" type="ORF">QBC47DRAFT_413768</name>
</gene>
<evidence type="ECO:0000256" key="2">
    <source>
        <dbReference type="SAM" id="SignalP"/>
    </source>
</evidence>
<accession>A0AAJ0BD34</accession>
<feature type="chain" id="PRO_5042611278" evidence="2">
    <location>
        <begin position="20"/>
        <end position="113"/>
    </location>
</feature>
<keyword evidence="2" id="KW-0732">Signal</keyword>
<dbReference type="AlphaFoldDB" id="A0AAJ0BD34"/>
<feature type="non-terminal residue" evidence="3">
    <location>
        <position position="1"/>
    </location>
</feature>
<feature type="region of interest" description="Disordered" evidence="1">
    <location>
        <begin position="22"/>
        <end position="113"/>
    </location>
</feature>
<organism evidence="3 4">
    <name type="scientific">Echria macrotheca</name>
    <dbReference type="NCBI Taxonomy" id="438768"/>
    <lineage>
        <taxon>Eukaryota</taxon>
        <taxon>Fungi</taxon>
        <taxon>Dikarya</taxon>
        <taxon>Ascomycota</taxon>
        <taxon>Pezizomycotina</taxon>
        <taxon>Sordariomycetes</taxon>
        <taxon>Sordariomycetidae</taxon>
        <taxon>Sordariales</taxon>
        <taxon>Schizotheciaceae</taxon>
        <taxon>Echria</taxon>
    </lineage>
</organism>